<dbReference type="Proteomes" id="UP000297245">
    <property type="component" value="Unassembled WGS sequence"/>
</dbReference>
<dbReference type="GO" id="GO:0010181">
    <property type="term" value="F:FMN binding"/>
    <property type="evidence" value="ECO:0007669"/>
    <property type="project" value="InterPro"/>
</dbReference>
<dbReference type="SUPFAM" id="SSF51395">
    <property type="entry name" value="FMN-linked oxidoreductases"/>
    <property type="match status" value="1"/>
</dbReference>
<evidence type="ECO:0000259" key="1">
    <source>
        <dbReference type="Pfam" id="PF00724"/>
    </source>
</evidence>
<dbReference type="EMBL" id="ML179136">
    <property type="protein sequence ID" value="THU98430.1"/>
    <property type="molecule type" value="Genomic_DNA"/>
</dbReference>
<sequence length="411" mass="45633">MSQFQTIDSFSPLSFSAADPDSLLSTLFTPLPLSCQLTLRNKFFMAPLTRDRNVPTNVPTDLVVEYYRQRAKGASLIVSEAVLVSRQGTPWPHAPGIWSEEQVVAWKKITDAVHEEGAVMFAQLSHTGRINHAEAPEQIASEKPIYAPSAITARSGSGNFKFRFIPGEPGPSSPTGIPDPRQLVQVYKHAALNAKRAGFDGVEVDAGGGFLIHQFLDNTANRREDKWGGSVENRARFGLEVLKIVKDVFGPGRVGIKLTPAGGYNDIGMTLEDTIETFTYFIAEADKLELTYMTFLRYDEAHDPIIDGKRRAIKHDMIKTYRSLLKDSKFFVVGGYTPFEAAELISSHKVDGVFFGRPWIANPDFPNRVRFGLGMSEIDMKRLYGPRDGRVLGEEELAKGYTDYPLAVLPN</sequence>
<dbReference type="InterPro" id="IPR013785">
    <property type="entry name" value="Aldolase_TIM"/>
</dbReference>
<feature type="domain" description="NADH:flavin oxidoreductase/NADH oxidase N-terminal" evidence="1">
    <location>
        <begin position="27"/>
        <end position="372"/>
    </location>
</feature>
<reference evidence="2 3" key="1">
    <citation type="journal article" date="2019" name="Nat. Ecol. Evol.">
        <title>Megaphylogeny resolves global patterns of mushroom evolution.</title>
        <authorList>
            <person name="Varga T."/>
            <person name="Krizsan K."/>
            <person name="Foldi C."/>
            <person name="Dima B."/>
            <person name="Sanchez-Garcia M."/>
            <person name="Sanchez-Ramirez S."/>
            <person name="Szollosi G.J."/>
            <person name="Szarkandi J.G."/>
            <person name="Papp V."/>
            <person name="Albert L."/>
            <person name="Andreopoulos W."/>
            <person name="Angelini C."/>
            <person name="Antonin V."/>
            <person name="Barry K.W."/>
            <person name="Bougher N.L."/>
            <person name="Buchanan P."/>
            <person name="Buyck B."/>
            <person name="Bense V."/>
            <person name="Catcheside P."/>
            <person name="Chovatia M."/>
            <person name="Cooper J."/>
            <person name="Damon W."/>
            <person name="Desjardin D."/>
            <person name="Finy P."/>
            <person name="Geml J."/>
            <person name="Haridas S."/>
            <person name="Hughes K."/>
            <person name="Justo A."/>
            <person name="Karasinski D."/>
            <person name="Kautmanova I."/>
            <person name="Kiss B."/>
            <person name="Kocsube S."/>
            <person name="Kotiranta H."/>
            <person name="LaButti K.M."/>
            <person name="Lechner B.E."/>
            <person name="Liimatainen K."/>
            <person name="Lipzen A."/>
            <person name="Lukacs Z."/>
            <person name="Mihaltcheva S."/>
            <person name="Morgado L.N."/>
            <person name="Niskanen T."/>
            <person name="Noordeloos M.E."/>
            <person name="Ohm R.A."/>
            <person name="Ortiz-Santana B."/>
            <person name="Ovrebo C."/>
            <person name="Racz N."/>
            <person name="Riley R."/>
            <person name="Savchenko A."/>
            <person name="Shiryaev A."/>
            <person name="Soop K."/>
            <person name="Spirin V."/>
            <person name="Szebenyi C."/>
            <person name="Tomsovsky M."/>
            <person name="Tulloss R.E."/>
            <person name="Uehling J."/>
            <person name="Grigoriev I.V."/>
            <person name="Vagvolgyi C."/>
            <person name="Papp T."/>
            <person name="Martin F.M."/>
            <person name="Miettinen O."/>
            <person name="Hibbett D.S."/>
            <person name="Nagy L.G."/>
        </authorList>
    </citation>
    <scope>NUCLEOTIDE SEQUENCE [LARGE SCALE GENOMIC DNA]</scope>
    <source>
        <strain evidence="2 3">CBS 962.96</strain>
    </source>
</reference>
<dbReference type="PANTHER" id="PTHR22893:SF91">
    <property type="entry name" value="NADPH DEHYDROGENASE 2-RELATED"/>
    <property type="match status" value="1"/>
</dbReference>
<evidence type="ECO:0000313" key="2">
    <source>
        <dbReference type="EMBL" id="THU98430.1"/>
    </source>
</evidence>
<accession>A0A4S8M8C7</accession>
<gene>
    <name evidence="2" type="ORF">K435DRAFT_884465</name>
</gene>
<dbReference type="GO" id="GO:0016491">
    <property type="term" value="F:oxidoreductase activity"/>
    <property type="evidence" value="ECO:0007669"/>
    <property type="project" value="InterPro"/>
</dbReference>
<organism evidence="2 3">
    <name type="scientific">Dendrothele bispora (strain CBS 962.96)</name>
    <dbReference type="NCBI Taxonomy" id="1314807"/>
    <lineage>
        <taxon>Eukaryota</taxon>
        <taxon>Fungi</taxon>
        <taxon>Dikarya</taxon>
        <taxon>Basidiomycota</taxon>
        <taxon>Agaricomycotina</taxon>
        <taxon>Agaricomycetes</taxon>
        <taxon>Agaricomycetidae</taxon>
        <taxon>Agaricales</taxon>
        <taxon>Agaricales incertae sedis</taxon>
        <taxon>Dendrothele</taxon>
    </lineage>
</organism>
<dbReference type="Pfam" id="PF00724">
    <property type="entry name" value="Oxidored_FMN"/>
    <property type="match status" value="1"/>
</dbReference>
<keyword evidence="3" id="KW-1185">Reference proteome</keyword>
<proteinExistence type="predicted"/>
<dbReference type="InterPro" id="IPR001155">
    <property type="entry name" value="OxRdtase_FMN_N"/>
</dbReference>
<dbReference type="InterPro" id="IPR045247">
    <property type="entry name" value="Oye-like"/>
</dbReference>
<protein>
    <submittedName>
        <fullName evidence="2">FMN-linked oxidoreductase</fullName>
    </submittedName>
</protein>
<name>A0A4S8M8C7_DENBC</name>
<evidence type="ECO:0000313" key="3">
    <source>
        <dbReference type="Proteomes" id="UP000297245"/>
    </source>
</evidence>
<dbReference type="CDD" id="cd02933">
    <property type="entry name" value="OYE_like_FMN"/>
    <property type="match status" value="1"/>
</dbReference>
<dbReference type="Gene3D" id="3.20.20.70">
    <property type="entry name" value="Aldolase class I"/>
    <property type="match status" value="1"/>
</dbReference>
<dbReference type="PANTHER" id="PTHR22893">
    <property type="entry name" value="NADH OXIDOREDUCTASE-RELATED"/>
    <property type="match status" value="1"/>
</dbReference>
<dbReference type="AlphaFoldDB" id="A0A4S8M8C7"/>
<dbReference type="OrthoDB" id="276546at2759"/>